<comment type="catalytic activity">
    <reaction evidence="5">
        <text>glycyl-tRNA(Gly) + acetyl-CoA = N-acetylglycyl-tRNA(Gly) + CoA + H(+)</text>
        <dbReference type="Rhea" id="RHEA:81867"/>
        <dbReference type="Rhea" id="RHEA-COMP:9683"/>
        <dbReference type="Rhea" id="RHEA-COMP:19766"/>
        <dbReference type="ChEBI" id="CHEBI:15378"/>
        <dbReference type="ChEBI" id="CHEBI:57287"/>
        <dbReference type="ChEBI" id="CHEBI:57288"/>
        <dbReference type="ChEBI" id="CHEBI:78522"/>
        <dbReference type="ChEBI" id="CHEBI:232036"/>
    </reaction>
</comment>
<keyword evidence="4" id="KW-0012">Acyltransferase</keyword>
<keyword evidence="3" id="KW-0808">Transferase</keyword>
<dbReference type="InterPro" id="IPR016181">
    <property type="entry name" value="Acyl_CoA_acyltransferase"/>
</dbReference>
<dbReference type="Gene3D" id="3.40.630.30">
    <property type="match status" value="1"/>
</dbReference>
<feature type="domain" description="N-acetyltransferase" evidence="6">
    <location>
        <begin position="15"/>
        <end position="162"/>
    </location>
</feature>
<dbReference type="Pfam" id="PF13508">
    <property type="entry name" value="Acetyltransf_7"/>
    <property type="match status" value="1"/>
</dbReference>
<comment type="caution">
    <text evidence="7">The sequence shown here is derived from an EMBL/GenBank/DDBJ whole genome shotgun (WGS) entry which is preliminary data.</text>
</comment>
<keyword evidence="8" id="KW-1185">Reference proteome</keyword>
<dbReference type="PANTHER" id="PTHR36449">
    <property type="entry name" value="ACETYLTRANSFERASE-RELATED"/>
    <property type="match status" value="1"/>
</dbReference>
<evidence type="ECO:0000313" key="8">
    <source>
        <dbReference type="Proteomes" id="UP000669605"/>
    </source>
</evidence>
<evidence type="ECO:0000256" key="3">
    <source>
        <dbReference type="ARBA" id="ARBA00022679"/>
    </source>
</evidence>
<dbReference type="RefSeq" id="WP_169115084.1">
    <property type="nucleotide sequence ID" value="NZ_JAAAUB010000002.1"/>
</dbReference>
<dbReference type="InterPro" id="IPR000182">
    <property type="entry name" value="GNAT_dom"/>
</dbReference>
<sequence>MSLRAPEALTAQHDPNAFDCGAESLDRWLRQRALKNQASGASRTFVVCEGLQVRAYYALAAGAVALSDAPARLRRNMPDPIPMAVLARLTIDRALQGRGLGRALVRDALLRVFAAGESIGIRGLLVHAISEPARRFYQHVGFDPSPIDPMTLMITLADLQANLG</sequence>
<dbReference type="SUPFAM" id="SSF55729">
    <property type="entry name" value="Acyl-CoA N-acyltransferases (Nat)"/>
    <property type="match status" value="1"/>
</dbReference>
<proteinExistence type="predicted"/>
<protein>
    <submittedName>
        <fullName evidence="7">GNAT family N-acetyltransferase</fullName>
    </submittedName>
</protein>
<name>A0ABX1QIR0_9PROT</name>
<evidence type="ECO:0000256" key="5">
    <source>
        <dbReference type="ARBA" id="ARBA00049880"/>
    </source>
</evidence>
<evidence type="ECO:0000256" key="1">
    <source>
        <dbReference type="ARBA" id="ARBA00022491"/>
    </source>
</evidence>
<keyword evidence="1" id="KW-0678">Repressor</keyword>
<keyword evidence="2" id="KW-1277">Toxin-antitoxin system</keyword>
<evidence type="ECO:0000259" key="6">
    <source>
        <dbReference type="PROSITE" id="PS51186"/>
    </source>
</evidence>
<evidence type="ECO:0000313" key="7">
    <source>
        <dbReference type="EMBL" id="NMH15907.1"/>
    </source>
</evidence>
<dbReference type="EMBL" id="JAAAUB010000002">
    <property type="protein sequence ID" value="NMH15907.1"/>
    <property type="molecule type" value="Genomic_DNA"/>
</dbReference>
<reference evidence="7 8" key="1">
    <citation type="journal article" date="2020" name="Curr. Microbiol.">
        <title>Tepidiphilus baoligensis sp. nov., a Novel Bacterium of the Family Hydrogenophilaceae Isolated from an Oil Reservoir.</title>
        <authorList>
            <person name="Zhang X."/>
            <person name="Wang G."/>
            <person name="Ma X."/>
            <person name="Yu J."/>
            <person name="You J."/>
            <person name="Xue Y."/>
            <person name="Ma Y."/>
        </authorList>
    </citation>
    <scope>NUCLEOTIDE SEQUENCE [LARGE SCALE GENOMIC DNA]</scope>
    <source>
        <strain evidence="7 8">B18-69</strain>
    </source>
</reference>
<dbReference type="PROSITE" id="PS51186">
    <property type="entry name" value="GNAT"/>
    <property type="match status" value="1"/>
</dbReference>
<evidence type="ECO:0000256" key="4">
    <source>
        <dbReference type="ARBA" id="ARBA00023315"/>
    </source>
</evidence>
<evidence type="ECO:0000256" key="2">
    <source>
        <dbReference type="ARBA" id="ARBA00022649"/>
    </source>
</evidence>
<dbReference type="Proteomes" id="UP000669605">
    <property type="component" value="Unassembled WGS sequence"/>
</dbReference>
<dbReference type="PANTHER" id="PTHR36449:SF1">
    <property type="entry name" value="ACETYLTRANSFERASE"/>
    <property type="match status" value="1"/>
</dbReference>
<organism evidence="7 8">
    <name type="scientific">Tepidiphilus baoligensis</name>
    <dbReference type="NCBI Taxonomy" id="2698687"/>
    <lineage>
        <taxon>Bacteria</taxon>
        <taxon>Pseudomonadati</taxon>
        <taxon>Pseudomonadota</taxon>
        <taxon>Hydrogenophilia</taxon>
        <taxon>Hydrogenophilales</taxon>
        <taxon>Hydrogenophilaceae</taxon>
        <taxon>Tepidiphilus</taxon>
    </lineage>
</organism>
<accession>A0ABX1QIR0</accession>
<gene>
    <name evidence="7" type="ORF">GV368_02025</name>
</gene>